<dbReference type="RefSeq" id="WP_093420795.1">
    <property type="nucleotide sequence ID" value="NZ_FOZX01000008.1"/>
</dbReference>
<dbReference type="PANTHER" id="PTHR35908:SF1">
    <property type="entry name" value="CONSERVED PROTEIN"/>
    <property type="match status" value="1"/>
</dbReference>
<dbReference type="PANTHER" id="PTHR35908">
    <property type="entry name" value="HYPOTHETICAL FUSION PROTEIN"/>
    <property type="match status" value="1"/>
</dbReference>
<name>A0A1I6TTR7_9PSEU</name>
<reference evidence="3" key="1">
    <citation type="submission" date="2016-10" db="EMBL/GenBank/DDBJ databases">
        <authorList>
            <person name="Varghese N."/>
            <person name="Submissions S."/>
        </authorList>
    </citation>
    <scope>NUCLEOTIDE SEQUENCE [LARGE SCALE GENOMIC DNA]</scope>
    <source>
        <strain evidence="3">DSM 44771</strain>
    </source>
</reference>
<dbReference type="CDD" id="cd06587">
    <property type="entry name" value="VOC"/>
    <property type="match status" value="1"/>
</dbReference>
<protein>
    <recommendedName>
        <fullName evidence="1">VOC domain-containing protein</fullName>
    </recommendedName>
</protein>
<sequence length="183" mass="20195">MPLVVEFAAQDPARLARWWAEVLGWTVVDETGVRPDGPGVPLRFRPADGAKTGQNDVHLDLRSESHDEQTRLVERLFNHGARFADIGQSTEVPWVVMTDVEGNELCALEPRKAYACTGPLAAVVVATTDPREQARAWAEELDYDVLAEQSEFAALRPPSGEGPHLEFLHDDNPHPGMLRILPG</sequence>
<evidence type="ECO:0000313" key="2">
    <source>
        <dbReference type="EMBL" id="SFS92554.1"/>
    </source>
</evidence>
<dbReference type="Proteomes" id="UP000198852">
    <property type="component" value="Unassembled WGS sequence"/>
</dbReference>
<gene>
    <name evidence="2" type="ORF">SAMN05660874_04223</name>
</gene>
<proteinExistence type="predicted"/>
<accession>A0A1I6TTR7</accession>
<evidence type="ECO:0000313" key="3">
    <source>
        <dbReference type="Proteomes" id="UP000198852"/>
    </source>
</evidence>
<dbReference type="InterPro" id="IPR037523">
    <property type="entry name" value="VOC_core"/>
</dbReference>
<keyword evidence="3" id="KW-1185">Reference proteome</keyword>
<dbReference type="AlphaFoldDB" id="A0A1I6TTR7"/>
<dbReference type="EMBL" id="FOZX01000008">
    <property type="protein sequence ID" value="SFS92554.1"/>
    <property type="molecule type" value="Genomic_DNA"/>
</dbReference>
<dbReference type="InterPro" id="IPR041581">
    <property type="entry name" value="Glyoxalase_6"/>
</dbReference>
<dbReference type="OrthoDB" id="3212826at2"/>
<feature type="domain" description="VOC" evidence="1">
    <location>
        <begin position="1"/>
        <end position="110"/>
    </location>
</feature>
<dbReference type="SUPFAM" id="SSF54593">
    <property type="entry name" value="Glyoxalase/Bleomycin resistance protein/Dihydroxybiphenyl dioxygenase"/>
    <property type="match status" value="1"/>
</dbReference>
<dbReference type="InterPro" id="IPR029068">
    <property type="entry name" value="Glyas_Bleomycin-R_OHBP_Dase"/>
</dbReference>
<organism evidence="2 3">
    <name type="scientific">Saccharopolyspora flava</name>
    <dbReference type="NCBI Taxonomy" id="95161"/>
    <lineage>
        <taxon>Bacteria</taxon>
        <taxon>Bacillati</taxon>
        <taxon>Actinomycetota</taxon>
        <taxon>Actinomycetes</taxon>
        <taxon>Pseudonocardiales</taxon>
        <taxon>Pseudonocardiaceae</taxon>
        <taxon>Saccharopolyspora</taxon>
    </lineage>
</organism>
<dbReference type="PROSITE" id="PS51819">
    <property type="entry name" value="VOC"/>
    <property type="match status" value="1"/>
</dbReference>
<evidence type="ECO:0000259" key="1">
    <source>
        <dbReference type="PROSITE" id="PS51819"/>
    </source>
</evidence>
<dbReference type="Pfam" id="PF18029">
    <property type="entry name" value="Glyoxalase_6"/>
    <property type="match status" value="1"/>
</dbReference>
<dbReference type="Gene3D" id="3.10.180.10">
    <property type="entry name" value="2,3-Dihydroxybiphenyl 1,2-Dioxygenase, domain 1"/>
    <property type="match status" value="1"/>
</dbReference>
<dbReference type="STRING" id="95161.SAMN05660874_04223"/>